<dbReference type="EMBL" id="CACVBS010000048">
    <property type="protein sequence ID" value="CAA7265282.1"/>
    <property type="molecule type" value="Genomic_DNA"/>
</dbReference>
<sequence length="187" mass="21198">MSRPLYHTYYSLQKSWELRPRLHLDCHQRLTRARDMCAMALTRPSSFIFQRLLTFDKRVFSILIALATSRSDLRCWNDGDTVRRDLGEDESEKTLLLVLFAAHLFCINDTRLQGTLDKSALYGLLQSPESPAGHRPSFNESFPLMAALDDQLGVPSSNLVTLHIAFNNINMTSSRFLEHLGLGASPS</sequence>
<comment type="caution">
    <text evidence="1">The sequence shown here is derived from an EMBL/GenBank/DDBJ whole genome shotgun (WGS) entry which is preliminary data.</text>
</comment>
<dbReference type="Proteomes" id="UP000467700">
    <property type="component" value="Unassembled WGS sequence"/>
</dbReference>
<evidence type="ECO:0000313" key="2">
    <source>
        <dbReference type="Proteomes" id="UP000467700"/>
    </source>
</evidence>
<protein>
    <submittedName>
        <fullName evidence="1">Uncharacterized protein</fullName>
    </submittedName>
</protein>
<organism evidence="1 2">
    <name type="scientific">Cyclocybe aegerita</name>
    <name type="common">Black poplar mushroom</name>
    <name type="synonym">Agrocybe aegerita</name>
    <dbReference type="NCBI Taxonomy" id="1973307"/>
    <lineage>
        <taxon>Eukaryota</taxon>
        <taxon>Fungi</taxon>
        <taxon>Dikarya</taxon>
        <taxon>Basidiomycota</taxon>
        <taxon>Agaricomycotina</taxon>
        <taxon>Agaricomycetes</taxon>
        <taxon>Agaricomycetidae</taxon>
        <taxon>Agaricales</taxon>
        <taxon>Agaricineae</taxon>
        <taxon>Bolbitiaceae</taxon>
        <taxon>Cyclocybe</taxon>
    </lineage>
</organism>
<gene>
    <name evidence="1" type="ORF">AAE3_LOCUS7597</name>
</gene>
<accession>A0A8S0X2N8</accession>
<proteinExistence type="predicted"/>
<name>A0A8S0X2N8_CYCAE</name>
<dbReference type="AlphaFoldDB" id="A0A8S0X2N8"/>
<evidence type="ECO:0000313" key="1">
    <source>
        <dbReference type="EMBL" id="CAA7265282.1"/>
    </source>
</evidence>
<reference evidence="1 2" key="1">
    <citation type="submission" date="2020-01" db="EMBL/GenBank/DDBJ databases">
        <authorList>
            <person name="Gupta K D."/>
        </authorList>
    </citation>
    <scope>NUCLEOTIDE SEQUENCE [LARGE SCALE GENOMIC DNA]</scope>
</reference>
<keyword evidence="2" id="KW-1185">Reference proteome</keyword>